<sequence length="185" mass="21324">MASFEGYSLALASMEIARSEVDLAALVETYSALLFRVAHSVLRSRTEAEDVVQDAFVRVLEHRRSLPEIRDMRVWLVRIAWNLALDRRRRIRPEQLDEVFIGTLAANSVPADKALDEAQRMHAVLREMERLPKGERHVLLLSAIEELETAEMAEVLGRSESAVRALLFRARTRLRERLEKGEHRR</sequence>
<dbReference type="InterPro" id="IPR039425">
    <property type="entry name" value="RNA_pol_sigma-70-like"/>
</dbReference>
<keyword evidence="3" id="KW-0731">Sigma factor</keyword>
<dbReference type="InterPro" id="IPR036388">
    <property type="entry name" value="WH-like_DNA-bd_sf"/>
</dbReference>
<evidence type="ECO:0000313" key="9">
    <source>
        <dbReference type="Proteomes" id="UP000647241"/>
    </source>
</evidence>
<keyword evidence="9" id="KW-1185">Reference proteome</keyword>
<dbReference type="InterPro" id="IPR007627">
    <property type="entry name" value="RNA_pol_sigma70_r2"/>
</dbReference>
<gene>
    <name evidence="8" type="ORF">GCM10011585_12490</name>
</gene>
<accession>A0A917M1E9</accession>
<evidence type="ECO:0000313" key="8">
    <source>
        <dbReference type="EMBL" id="GGG71731.1"/>
    </source>
</evidence>
<dbReference type="EMBL" id="BMGT01000002">
    <property type="protein sequence ID" value="GGG71731.1"/>
    <property type="molecule type" value="Genomic_DNA"/>
</dbReference>
<dbReference type="PANTHER" id="PTHR43133">
    <property type="entry name" value="RNA POLYMERASE ECF-TYPE SIGMA FACTO"/>
    <property type="match status" value="1"/>
</dbReference>
<dbReference type="SUPFAM" id="SSF88659">
    <property type="entry name" value="Sigma3 and sigma4 domains of RNA polymerase sigma factors"/>
    <property type="match status" value="1"/>
</dbReference>
<organism evidence="8 9">
    <name type="scientific">Edaphobacter dinghuensis</name>
    <dbReference type="NCBI Taxonomy" id="1560005"/>
    <lineage>
        <taxon>Bacteria</taxon>
        <taxon>Pseudomonadati</taxon>
        <taxon>Acidobacteriota</taxon>
        <taxon>Terriglobia</taxon>
        <taxon>Terriglobales</taxon>
        <taxon>Acidobacteriaceae</taxon>
        <taxon>Edaphobacter</taxon>
    </lineage>
</organism>
<dbReference type="Gene3D" id="1.10.10.10">
    <property type="entry name" value="Winged helix-like DNA-binding domain superfamily/Winged helix DNA-binding domain"/>
    <property type="match status" value="1"/>
</dbReference>
<dbReference type="GO" id="GO:0003677">
    <property type="term" value="F:DNA binding"/>
    <property type="evidence" value="ECO:0007669"/>
    <property type="project" value="UniProtKB-KW"/>
</dbReference>
<evidence type="ECO:0000259" key="6">
    <source>
        <dbReference type="Pfam" id="PF04542"/>
    </source>
</evidence>
<dbReference type="Gene3D" id="1.10.1740.10">
    <property type="match status" value="1"/>
</dbReference>
<keyword evidence="5" id="KW-0804">Transcription</keyword>
<dbReference type="Proteomes" id="UP000647241">
    <property type="component" value="Unassembled WGS sequence"/>
</dbReference>
<dbReference type="SUPFAM" id="SSF88946">
    <property type="entry name" value="Sigma2 domain of RNA polymerase sigma factors"/>
    <property type="match status" value="1"/>
</dbReference>
<comment type="similarity">
    <text evidence="1">Belongs to the sigma-70 factor family. ECF subfamily.</text>
</comment>
<dbReference type="GO" id="GO:0016987">
    <property type="term" value="F:sigma factor activity"/>
    <property type="evidence" value="ECO:0007669"/>
    <property type="project" value="UniProtKB-KW"/>
</dbReference>
<evidence type="ECO:0000259" key="7">
    <source>
        <dbReference type="Pfam" id="PF08281"/>
    </source>
</evidence>
<keyword evidence="4" id="KW-0238">DNA-binding</keyword>
<dbReference type="AlphaFoldDB" id="A0A917M1E9"/>
<feature type="domain" description="RNA polymerase sigma-70 region 2" evidence="6">
    <location>
        <begin position="26"/>
        <end position="91"/>
    </location>
</feature>
<dbReference type="GO" id="GO:0006352">
    <property type="term" value="P:DNA-templated transcription initiation"/>
    <property type="evidence" value="ECO:0007669"/>
    <property type="project" value="InterPro"/>
</dbReference>
<dbReference type="InterPro" id="IPR013249">
    <property type="entry name" value="RNA_pol_sigma70_r4_t2"/>
</dbReference>
<proteinExistence type="inferred from homology"/>
<dbReference type="NCBIfam" id="TIGR02937">
    <property type="entry name" value="sigma70-ECF"/>
    <property type="match status" value="1"/>
</dbReference>
<dbReference type="PANTHER" id="PTHR43133:SF8">
    <property type="entry name" value="RNA POLYMERASE SIGMA FACTOR HI_1459-RELATED"/>
    <property type="match status" value="1"/>
</dbReference>
<dbReference type="Pfam" id="PF04542">
    <property type="entry name" value="Sigma70_r2"/>
    <property type="match status" value="1"/>
</dbReference>
<dbReference type="InterPro" id="IPR013325">
    <property type="entry name" value="RNA_pol_sigma_r2"/>
</dbReference>
<dbReference type="InterPro" id="IPR014284">
    <property type="entry name" value="RNA_pol_sigma-70_dom"/>
</dbReference>
<dbReference type="Pfam" id="PF08281">
    <property type="entry name" value="Sigma70_r4_2"/>
    <property type="match status" value="1"/>
</dbReference>
<dbReference type="RefSeq" id="WP_188553346.1">
    <property type="nucleotide sequence ID" value="NZ_BMGT01000002.1"/>
</dbReference>
<protein>
    <submittedName>
        <fullName evidence="8">RNA polymerase sigma factor</fullName>
    </submittedName>
</protein>
<evidence type="ECO:0000256" key="3">
    <source>
        <dbReference type="ARBA" id="ARBA00023082"/>
    </source>
</evidence>
<evidence type="ECO:0000256" key="1">
    <source>
        <dbReference type="ARBA" id="ARBA00010641"/>
    </source>
</evidence>
<evidence type="ECO:0000256" key="5">
    <source>
        <dbReference type="ARBA" id="ARBA00023163"/>
    </source>
</evidence>
<keyword evidence="2" id="KW-0805">Transcription regulation</keyword>
<name>A0A917M1E9_9BACT</name>
<evidence type="ECO:0000256" key="4">
    <source>
        <dbReference type="ARBA" id="ARBA00023125"/>
    </source>
</evidence>
<feature type="domain" description="RNA polymerase sigma factor 70 region 4 type 2" evidence="7">
    <location>
        <begin position="123"/>
        <end position="174"/>
    </location>
</feature>
<reference evidence="8" key="1">
    <citation type="journal article" date="2014" name="Int. J. Syst. Evol. Microbiol.">
        <title>Complete genome sequence of Corynebacterium casei LMG S-19264T (=DSM 44701T), isolated from a smear-ripened cheese.</title>
        <authorList>
            <consortium name="US DOE Joint Genome Institute (JGI-PGF)"/>
            <person name="Walter F."/>
            <person name="Albersmeier A."/>
            <person name="Kalinowski J."/>
            <person name="Ruckert C."/>
        </authorList>
    </citation>
    <scope>NUCLEOTIDE SEQUENCE</scope>
    <source>
        <strain evidence="8">CGMCC 1.12997</strain>
    </source>
</reference>
<evidence type="ECO:0000256" key="2">
    <source>
        <dbReference type="ARBA" id="ARBA00023015"/>
    </source>
</evidence>
<dbReference type="InterPro" id="IPR013324">
    <property type="entry name" value="RNA_pol_sigma_r3/r4-like"/>
</dbReference>
<reference evidence="8" key="2">
    <citation type="submission" date="2020-09" db="EMBL/GenBank/DDBJ databases">
        <authorList>
            <person name="Sun Q."/>
            <person name="Zhou Y."/>
        </authorList>
    </citation>
    <scope>NUCLEOTIDE SEQUENCE</scope>
    <source>
        <strain evidence="8">CGMCC 1.12997</strain>
    </source>
</reference>
<comment type="caution">
    <text evidence="8">The sequence shown here is derived from an EMBL/GenBank/DDBJ whole genome shotgun (WGS) entry which is preliminary data.</text>
</comment>